<evidence type="ECO:0000313" key="1">
    <source>
        <dbReference type="EMBL" id="SDQ26609.1"/>
    </source>
</evidence>
<dbReference type="PANTHER" id="PTHR33558">
    <property type="entry name" value="GLUTAREDOXIN-LIKE PROTEIN C5ORF63 HOMOLOG"/>
    <property type="match status" value="1"/>
</dbReference>
<dbReference type="InterPro" id="IPR008554">
    <property type="entry name" value="Glutaredoxin-like"/>
</dbReference>
<evidence type="ECO:0000313" key="2">
    <source>
        <dbReference type="Proteomes" id="UP000199444"/>
    </source>
</evidence>
<dbReference type="STRING" id="553311.SAMN05216231_1223"/>
<dbReference type="InterPro" id="IPR052565">
    <property type="entry name" value="Glutaredoxin-like_YDR286C"/>
</dbReference>
<organism evidence="1 2">
    <name type="scientific">Virgibacillus salinus</name>
    <dbReference type="NCBI Taxonomy" id="553311"/>
    <lineage>
        <taxon>Bacteria</taxon>
        <taxon>Bacillati</taxon>
        <taxon>Bacillota</taxon>
        <taxon>Bacilli</taxon>
        <taxon>Bacillales</taxon>
        <taxon>Bacillaceae</taxon>
        <taxon>Virgibacillus</taxon>
    </lineage>
</organism>
<dbReference type="PANTHER" id="PTHR33558:SF1">
    <property type="entry name" value="GLUTAREDOXIN-LIKE PROTEIN C5ORF63 HOMOLOG"/>
    <property type="match status" value="1"/>
</dbReference>
<dbReference type="Pfam" id="PF05768">
    <property type="entry name" value="Glrx-like"/>
    <property type="match status" value="1"/>
</dbReference>
<dbReference type="EMBL" id="FNKD01000001">
    <property type="protein sequence ID" value="SDQ26609.1"/>
    <property type="molecule type" value="Genomic_DNA"/>
</dbReference>
<name>A0A1H0ZGZ7_9BACI</name>
<protein>
    <submittedName>
        <fullName evidence="1">Glutaredoxin</fullName>
    </submittedName>
</protein>
<dbReference type="RefSeq" id="WP_092492032.1">
    <property type="nucleotide sequence ID" value="NZ_FNKD01000001.1"/>
</dbReference>
<keyword evidence="2" id="KW-1185">Reference proteome</keyword>
<sequence>MQNVIFYTKENCSLCDDARSLLDLLNYDYPFQLEERDIYSKDEWLEKYQLMIPVVKVNDTTLDCEEISYEELERVLKESK</sequence>
<dbReference type="SUPFAM" id="SSF52833">
    <property type="entry name" value="Thioredoxin-like"/>
    <property type="match status" value="1"/>
</dbReference>
<dbReference type="Proteomes" id="UP000199444">
    <property type="component" value="Unassembled WGS sequence"/>
</dbReference>
<gene>
    <name evidence="1" type="ORF">SAMN05216231_1223</name>
</gene>
<reference evidence="1 2" key="1">
    <citation type="submission" date="2016-10" db="EMBL/GenBank/DDBJ databases">
        <authorList>
            <person name="de Groot N.N."/>
        </authorList>
    </citation>
    <scope>NUCLEOTIDE SEQUENCE [LARGE SCALE GENOMIC DNA]</scope>
    <source>
        <strain evidence="1 2">CGMCC 1.10449</strain>
    </source>
</reference>
<dbReference type="InterPro" id="IPR036249">
    <property type="entry name" value="Thioredoxin-like_sf"/>
</dbReference>
<proteinExistence type="predicted"/>
<dbReference type="AlphaFoldDB" id="A0A1H0ZGZ7"/>
<dbReference type="Gene3D" id="3.40.30.10">
    <property type="entry name" value="Glutaredoxin"/>
    <property type="match status" value="1"/>
</dbReference>
<accession>A0A1H0ZGZ7</accession>